<keyword evidence="4" id="KW-1185">Reference proteome</keyword>
<reference evidence="3 4" key="1">
    <citation type="submission" date="2024-09" db="EMBL/GenBank/DDBJ databases">
        <authorList>
            <person name="Sun Q."/>
            <person name="Mori K."/>
        </authorList>
    </citation>
    <scope>NUCLEOTIDE SEQUENCE [LARGE SCALE GENOMIC DNA]</scope>
    <source>
        <strain evidence="3 4">CCM 7706</strain>
    </source>
</reference>
<dbReference type="RefSeq" id="WP_379488482.1">
    <property type="nucleotide sequence ID" value="NZ_JBHLWK010000019.1"/>
</dbReference>
<evidence type="ECO:0000256" key="1">
    <source>
        <dbReference type="SAM" id="Phobius"/>
    </source>
</evidence>
<sequence>MTGTETRARIDEQAARWAARRALADDSQAQDADFEAWLAADRRHQGAYLRAQAAYLALQDAAVANPVPVASNDDDVATAPFARRWARLSKPAWAAGLAVAACLVAAVLIRGPGLPGTPAETGREQLADGSSVVLGADSRISAAIDGAARRITLEQGTATFHVAKDRTRPFIVRSGKVYAEATGTVYSVRRVGSAGAAVRVSEGTVRVWAEAAPGEAVLLHAGQALTLDPAKPVAAAAGASPFWFDNISIDEAAARFNRVNATRIVVADRAIGRVTIVGGFRPDRPAEFARAAAALTGAQVTEREGTLVIGKK</sequence>
<dbReference type="InterPro" id="IPR006860">
    <property type="entry name" value="FecR"/>
</dbReference>
<feature type="domain" description="FecR protein" evidence="2">
    <location>
        <begin position="125"/>
        <end position="206"/>
    </location>
</feature>
<dbReference type="Pfam" id="PF04773">
    <property type="entry name" value="FecR"/>
    <property type="match status" value="1"/>
</dbReference>
<dbReference type="Proteomes" id="UP001589798">
    <property type="component" value="Unassembled WGS sequence"/>
</dbReference>
<gene>
    <name evidence="3" type="ORF">ACFFJC_15935</name>
</gene>
<dbReference type="PIRSF" id="PIRSF018266">
    <property type="entry name" value="FecR"/>
    <property type="match status" value="1"/>
</dbReference>
<protein>
    <submittedName>
        <fullName evidence="3">FecR domain-containing protein</fullName>
    </submittedName>
</protein>
<dbReference type="EMBL" id="JBHLWK010000019">
    <property type="protein sequence ID" value="MFC0205756.1"/>
    <property type="molecule type" value="Genomic_DNA"/>
</dbReference>
<name>A0ABV6CZC8_9SPHN</name>
<keyword evidence="1" id="KW-1133">Transmembrane helix</keyword>
<dbReference type="InterPro" id="IPR012373">
    <property type="entry name" value="Ferrdict_sens_TM"/>
</dbReference>
<dbReference type="PANTHER" id="PTHR30273:SF2">
    <property type="entry name" value="PROTEIN FECR"/>
    <property type="match status" value="1"/>
</dbReference>
<evidence type="ECO:0000313" key="3">
    <source>
        <dbReference type="EMBL" id="MFC0205756.1"/>
    </source>
</evidence>
<accession>A0ABV6CZC8</accession>
<keyword evidence="1" id="KW-0472">Membrane</keyword>
<evidence type="ECO:0000259" key="2">
    <source>
        <dbReference type="Pfam" id="PF04773"/>
    </source>
</evidence>
<organism evidence="3 4">
    <name type="scientific">Novosphingobium soli</name>
    <dbReference type="NCBI Taxonomy" id="574956"/>
    <lineage>
        <taxon>Bacteria</taxon>
        <taxon>Pseudomonadati</taxon>
        <taxon>Pseudomonadota</taxon>
        <taxon>Alphaproteobacteria</taxon>
        <taxon>Sphingomonadales</taxon>
        <taxon>Sphingomonadaceae</taxon>
        <taxon>Novosphingobium</taxon>
    </lineage>
</organism>
<dbReference type="Gene3D" id="2.60.120.1440">
    <property type="match status" value="1"/>
</dbReference>
<proteinExistence type="predicted"/>
<evidence type="ECO:0000313" key="4">
    <source>
        <dbReference type="Proteomes" id="UP001589798"/>
    </source>
</evidence>
<keyword evidence="1" id="KW-0812">Transmembrane</keyword>
<comment type="caution">
    <text evidence="3">The sequence shown here is derived from an EMBL/GenBank/DDBJ whole genome shotgun (WGS) entry which is preliminary data.</text>
</comment>
<feature type="transmembrane region" description="Helical" evidence="1">
    <location>
        <begin position="92"/>
        <end position="109"/>
    </location>
</feature>
<dbReference type="PANTHER" id="PTHR30273">
    <property type="entry name" value="PERIPLASMIC SIGNAL SENSOR AND SIGMA FACTOR ACTIVATOR FECR-RELATED"/>
    <property type="match status" value="1"/>
</dbReference>